<evidence type="ECO:0000256" key="4">
    <source>
        <dbReference type="ARBA" id="ARBA00022454"/>
    </source>
</evidence>
<dbReference type="GO" id="GO:0045910">
    <property type="term" value="P:negative regulation of DNA recombination"/>
    <property type="evidence" value="ECO:0007669"/>
    <property type="project" value="TreeGrafter"/>
</dbReference>
<dbReference type="InterPro" id="IPR036390">
    <property type="entry name" value="WH_DNA-bd_sf"/>
</dbReference>
<protein>
    <recommendedName>
        <fullName evidence="3">Histone H1</fullName>
    </recommendedName>
</protein>
<feature type="region of interest" description="Disordered" evidence="7">
    <location>
        <begin position="220"/>
        <end position="312"/>
    </location>
</feature>
<evidence type="ECO:0000256" key="6">
    <source>
        <dbReference type="ARBA" id="ARBA00023242"/>
    </source>
</evidence>
<dbReference type="AlphaFoldDB" id="G0WB47"/>
<dbReference type="GO" id="GO:0005634">
    <property type="term" value="C:nucleus"/>
    <property type="evidence" value="ECO:0007669"/>
    <property type="project" value="UniProtKB-SubCell"/>
</dbReference>
<evidence type="ECO:0000259" key="8">
    <source>
        <dbReference type="PROSITE" id="PS51504"/>
    </source>
</evidence>
<gene>
    <name evidence="9" type="primary">NDAI0E01510</name>
    <name evidence="9" type="ordered locus">NDAI_0E01510</name>
</gene>
<organism evidence="9 10">
    <name type="scientific">Naumovozyma dairenensis (strain ATCC 10597 / BCRC 20456 / CBS 421 / NBRC 0211 / NRRL Y-12639)</name>
    <name type="common">Saccharomyces dairenensis</name>
    <dbReference type="NCBI Taxonomy" id="1071378"/>
    <lineage>
        <taxon>Eukaryota</taxon>
        <taxon>Fungi</taxon>
        <taxon>Dikarya</taxon>
        <taxon>Ascomycota</taxon>
        <taxon>Saccharomycotina</taxon>
        <taxon>Saccharomycetes</taxon>
        <taxon>Saccharomycetales</taxon>
        <taxon>Saccharomycetaceae</taxon>
        <taxon>Naumovozyma</taxon>
    </lineage>
</organism>
<keyword evidence="5" id="KW-0238">DNA-binding</keyword>
<accession>G0WB47</accession>
<dbReference type="PANTHER" id="PTHR11467:SF36">
    <property type="entry name" value="HISTONE 24-RELATED"/>
    <property type="match status" value="1"/>
</dbReference>
<dbReference type="KEGG" id="ndi:NDAI_0E01510"/>
<feature type="domain" description="H15" evidence="8">
    <location>
        <begin position="304"/>
        <end position="377"/>
    </location>
</feature>
<evidence type="ECO:0000256" key="1">
    <source>
        <dbReference type="ARBA" id="ARBA00004123"/>
    </source>
</evidence>
<dbReference type="eggNOG" id="KOG4012">
    <property type="taxonomic scope" value="Eukaryota"/>
</dbReference>
<dbReference type="PANTHER" id="PTHR11467">
    <property type="entry name" value="HISTONE H1"/>
    <property type="match status" value="1"/>
</dbReference>
<name>G0WB47_NAUDC</name>
<feature type="compositionally biased region" description="Basic and acidic residues" evidence="7">
    <location>
        <begin position="126"/>
        <end position="142"/>
    </location>
</feature>
<sequence length="385" mass="42594">MPIRRPNFPKKTQSVNKSESATTEKEGKAPLKRKASNGTPRTRGTIRRGSKEDVIESESNDKDNETAPTKEEEANTEGESGGDEVKEGEKTQNDDEQQEVEDEEKITEKNGKRANDEMDEEDEIDDSKKKEDSTNEETDGKPKATKRKKASNKKSTEAETLSESTKSYKNLIKDAIRDLNERKGSSRMALKKHLKSQNPNFETTTNFDHFFNSALKKGVDGGEFIQPKGPSGTVMLPKPAGKVTKSKTPKSTNDSKSTKEHKSKVTKPKSTTNKKTSMNKKVEKPKTKPKRPTSKGSNGGSQSDAPSYKEMIMKSLSDLNDGKGASRNTLKKFVKGNFDSINPTRFDYLFNSTIKKCVDSGELLMPKGPLGTVKFPKSKKTAKSG</sequence>
<feature type="compositionally biased region" description="Acidic residues" evidence="7">
    <location>
        <begin position="94"/>
        <end position="105"/>
    </location>
</feature>
<feature type="compositionally biased region" description="Basic and acidic residues" evidence="7">
    <location>
        <begin position="49"/>
        <end position="73"/>
    </location>
</feature>
<feature type="compositionally biased region" description="Polar residues" evidence="7">
    <location>
        <begin position="10"/>
        <end position="21"/>
    </location>
</feature>
<dbReference type="SMART" id="SM00526">
    <property type="entry name" value="H15"/>
    <property type="match status" value="2"/>
</dbReference>
<dbReference type="HOGENOM" id="CLU_717820_0_0_1"/>
<dbReference type="GO" id="GO:0003690">
    <property type="term" value="F:double-stranded DNA binding"/>
    <property type="evidence" value="ECO:0007669"/>
    <property type="project" value="TreeGrafter"/>
</dbReference>
<keyword evidence="4" id="KW-0158">Chromosome</keyword>
<keyword evidence="6" id="KW-0539">Nucleus</keyword>
<feature type="compositionally biased region" description="Basic residues" evidence="7">
    <location>
        <begin position="143"/>
        <end position="152"/>
    </location>
</feature>
<dbReference type="GO" id="GO:0000786">
    <property type="term" value="C:nucleosome"/>
    <property type="evidence" value="ECO:0007669"/>
    <property type="project" value="InterPro"/>
</dbReference>
<dbReference type="OrthoDB" id="1110759at2759"/>
<comment type="subcellular location">
    <subcellularLocation>
        <location evidence="2">Chromosome</location>
    </subcellularLocation>
    <subcellularLocation>
        <location evidence="1">Nucleus</location>
    </subcellularLocation>
</comment>
<reference evidence="9 10" key="1">
    <citation type="journal article" date="2011" name="Proc. Natl. Acad. Sci. U.S.A.">
        <title>Evolutionary erosion of yeast sex chromosomes by mating-type switching accidents.</title>
        <authorList>
            <person name="Gordon J.L."/>
            <person name="Armisen D."/>
            <person name="Proux-Wera E."/>
            <person name="Oheigeartaigh S.S."/>
            <person name="Byrne K.P."/>
            <person name="Wolfe K.H."/>
        </authorList>
    </citation>
    <scope>NUCLEOTIDE SEQUENCE [LARGE SCALE GENOMIC DNA]</scope>
    <source>
        <strain evidence="10">ATCC 10597 / BCRC 20456 / CBS 421 / NBRC 0211 / NRRL Y-12639</strain>
    </source>
</reference>
<keyword evidence="10" id="KW-1185">Reference proteome</keyword>
<dbReference type="GO" id="GO:0006334">
    <property type="term" value="P:nucleosome assembly"/>
    <property type="evidence" value="ECO:0007669"/>
    <property type="project" value="InterPro"/>
</dbReference>
<evidence type="ECO:0000256" key="7">
    <source>
        <dbReference type="SAM" id="MobiDB-lite"/>
    </source>
</evidence>
<dbReference type="RefSeq" id="XP_003670210.1">
    <property type="nucleotide sequence ID" value="XM_003670162.1"/>
</dbReference>
<dbReference type="GO" id="GO:0030261">
    <property type="term" value="P:chromosome condensation"/>
    <property type="evidence" value="ECO:0007669"/>
    <property type="project" value="TreeGrafter"/>
</dbReference>
<dbReference type="GeneID" id="11498857"/>
<evidence type="ECO:0000256" key="5">
    <source>
        <dbReference type="ARBA" id="ARBA00023125"/>
    </source>
</evidence>
<dbReference type="CDD" id="cd00073">
    <property type="entry name" value="H15"/>
    <property type="match status" value="1"/>
</dbReference>
<feature type="compositionally biased region" description="Polar residues" evidence="7">
    <location>
        <begin position="158"/>
        <end position="168"/>
    </location>
</feature>
<feature type="compositionally biased region" description="Basic and acidic residues" evidence="7">
    <location>
        <begin position="106"/>
        <end position="116"/>
    </location>
</feature>
<evidence type="ECO:0000256" key="2">
    <source>
        <dbReference type="ARBA" id="ARBA00004286"/>
    </source>
</evidence>
<proteinExistence type="predicted"/>
<evidence type="ECO:0000256" key="3">
    <source>
        <dbReference type="ARBA" id="ARBA00020833"/>
    </source>
</evidence>
<dbReference type="SUPFAM" id="SSF46785">
    <property type="entry name" value="Winged helix' DNA-binding domain"/>
    <property type="match status" value="2"/>
</dbReference>
<dbReference type="STRING" id="1071378.G0WB47"/>
<dbReference type="EMBL" id="HE580271">
    <property type="protein sequence ID" value="CCD24967.1"/>
    <property type="molecule type" value="Genomic_DNA"/>
</dbReference>
<dbReference type="Proteomes" id="UP000000689">
    <property type="component" value="Chromosome 5"/>
</dbReference>
<evidence type="ECO:0000313" key="9">
    <source>
        <dbReference type="EMBL" id="CCD24967.1"/>
    </source>
</evidence>
<feature type="domain" description="H15" evidence="8">
    <location>
        <begin position="164"/>
        <end position="238"/>
    </location>
</feature>
<dbReference type="Pfam" id="PF00538">
    <property type="entry name" value="Linker_histone"/>
    <property type="match status" value="2"/>
</dbReference>
<dbReference type="Gene3D" id="1.10.10.10">
    <property type="entry name" value="Winged helix-like DNA-binding domain superfamily/Winged helix DNA-binding domain"/>
    <property type="match status" value="2"/>
</dbReference>
<dbReference type="InterPro" id="IPR036388">
    <property type="entry name" value="WH-like_DNA-bd_sf"/>
</dbReference>
<feature type="compositionally biased region" description="Basic and acidic residues" evidence="7">
    <location>
        <begin position="83"/>
        <end position="93"/>
    </location>
</feature>
<dbReference type="PROSITE" id="PS51504">
    <property type="entry name" value="H15"/>
    <property type="match status" value="2"/>
</dbReference>
<dbReference type="GO" id="GO:0031492">
    <property type="term" value="F:nucleosomal DNA binding"/>
    <property type="evidence" value="ECO:0007669"/>
    <property type="project" value="TreeGrafter"/>
</dbReference>
<feature type="region of interest" description="Disordered" evidence="7">
    <location>
        <begin position="1"/>
        <end position="169"/>
    </location>
</feature>
<evidence type="ECO:0000313" key="10">
    <source>
        <dbReference type="Proteomes" id="UP000000689"/>
    </source>
</evidence>
<dbReference type="InterPro" id="IPR005818">
    <property type="entry name" value="Histone_H1/H5_H15"/>
</dbReference>